<name>A0ABQ8RHE6_FUSEQ</name>
<accession>A0ABQ8RHE6</accession>
<sequence length="128" mass="14216">MRVFLIQTAKGLFSSSGGYKTNNALLRYLSSTGHRVRQLCYSHRGEVEVYLKDRNSSGQHMRTMLLHIRNEDGTSGVNVKVHEFGMDDGVEVVALDSEAFDEAFGGKTALHSQVAKMSVEYIEASQES</sequence>
<dbReference type="EMBL" id="JAOQBH010000006">
    <property type="protein sequence ID" value="KAJ4135250.1"/>
    <property type="molecule type" value="Genomic_DNA"/>
</dbReference>
<comment type="caution">
    <text evidence="1">The sequence shown here is derived from an EMBL/GenBank/DDBJ whole genome shotgun (WGS) entry which is preliminary data.</text>
</comment>
<dbReference type="Proteomes" id="UP001152024">
    <property type="component" value="Unassembled WGS sequence"/>
</dbReference>
<gene>
    <name evidence="1" type="ORF">NW768_004872</name>
</gene>
<evidence type="ECO:0000313" key="2">
    <source>
        <dbReference type="Proteomes" id="UP001152024"/>
    </source>
</evidence>
<evidence type="ECO:0000313" key="1">
    <source>
        <dbReference type="EMBL" id="KAJ4135250.1"/>
    </source>
</evidence>
<reference evidence="1" key="1">
    <citation type="submission" date="2022-09" db="EMBL/GenBank/DDBJ databases">
        <title>Fusarium specimens isolated from Avocado Roots.</title>
        <authorList>
            <person name="Stajich J."/>
            <person name="Roper C."/>
            <person name="Heimlech-Rivalta G."/>
        </authorList>
    </citation>
    <scope>NUCLEOTIDE SEQUENCE</scope>
    <source>
        <strain evidence="1">CF00095</strain>
    </source>
</reference>
<organism evidence="1 2">
    <name type="scientific">Fusarium equiseti</name>
    <name type="common">Fusarium scirpi</name>
    <dbReference type="NCBI Taxonomy" id="61235"/>
    <lineage>
        <taxon>Eukaryota</taxon>
        <taxon>Fungi</taxon>
        <taxon>Dikarya</taxon>
        <taxon>Ascomycota</taxon>
        <taxon>Pezizomycotina</taxon>
        <taxon>Sordariomycetes</taxon>
        <taxon>Hypocreomycetidae</taxon>
        <taxon>Hypocreales</taxon>
        <taxon>Nectriaceae</taxon>
        <taxon>Fusarium</taxon>
        <taxon>Fusarium incarnatum-equiseti species complex</taxon>
    </lineage>
</organism>
<keyword evidence="2" id="KW-1185">Reference proteome</keyword>
<protein>
    <submittedName>
        <fullName evidence="1">Uncharacterized protein</fullName>
    </submittedName>
</protein>
<proteinExistence type="predicted"/>